<evidence type="ECO:0000256" key="4">
    <source>
        <dbReference type="ARBA" id="ARBA00022519"/>
    </source>
</evidence>
<dbReference type="Pfam" id="PF03280">
    <property type="entry name" value="Lipase_chap"/>
    <property type="match status" value="1"/>
</dbReference>
<comment type="caution">
    <text evidence="13">The sequence shown here is derived from an EMBL/GenBank/DDBJ whole genome shotgun (WGS) entry which is preliminary data.</text>
</comment>
<keyword evidence="7" id="KW-1133">Transmembrane helix</keyword>
<evidence type="ECO:0000256" key="3">
    <source>
        <dbReference type="ARBA" id="ARBA00022475"/>
    </source>
</evidence>
<evidence type="ECO:0000256" key="9">
    <source>
        <dbReference type="ARBA" id="ARBA00023136"/>
    </source>
</evidence>
<proteinExistence type="inferred from homology"/>
<comment type="subcellular location">
    <subcellularLocation>
        <location evidence="1">Cell inner membrane</location>
        <topology evidence="1">Single-pass membrane protein</topology>
        <orientation evidence="1">Periplasmic side</orientation>
    </subcellularLocation>
</comment>
<keyword evidence="10" id="KW-0143">Chaperone</keyword>
<comment type="similarity">
    <text evidence="2">Belongs to the lipase chaperone family.</text>
</comment>
<sequence>MRSLPVLPAAAGVFLTVAGFVWFVTEPAAGVPAATVSTPAAPVFASSMQGTRPDGQLTVRQEQLQTDPELLYLFDYYLSAQGEKSLPDILTAIRAELRQRLSLSPKALAQAEQLLNRYLQYKKALVVLEKEEAEAGSQLSTAARLRARLARLHQLRVTVFSEKDAAALFALEELRDTDALRRMEIFEDSQLSAEQKLQAYAKLDASLPARLKEEREAPQRIQNVEQQVAQMRVSGASEQDVYQFRAMQFSADAAYRLQELDREEQQWTSRIQQYQLALRQLLQLPDGPLHLPATLTPAQQMALQSLRNQYFSPQEQQRLAAYEGRT</sequence>
<keyword evidence="14" id="KW-1185">Reference proteome</keyword>
<keyword evidence="6" id="KW-0442">Lipid degradation</keyword>
<protein>
    <recommendedName>
        <fullName evidence="11">Lipase helper protein</fullName>
    </recommendedName>
    <alternativeName>
        <fullName evidence="12">Lipase modulator</fullName>
    </alternativeName>
</protein>
<dbReference type="Proteomes" id="UP000653343">
    <property type="component" value="Unassembled WGS sequence"/>
</dbReference>
<keyword evidence="3" id="KW-1003">Cell membrane</keyword>
<evidence type="ECO:0000256" key="6">
    <source>
        <dbReference type="ARBA" id="ARBA00022963"/>
    </source>
</evidence>
<evidence type="ECO:0000256" key="10">
    <source>
        <dbReference type="ARBA" id="ARBA00023186"/>
    </source>
</evidence>
<dbReference type="EMBL" id="BMYU01000002">
    <property type="protein sequence ID" value="GGX35464.1"/>
    <property type="molecule type" value="Genomic_DNA"/>
</dbReference>
<organism evidence="13 14">
    <name type="scientific">Undibacterium squillarum</name>
    <dbReference type="NCBI Taxonomy" id="1131567"/>
    <lineage>
        <taxon>Bacteria</taxon>
        <taxon>Pseudomonadati</taxon>
        <taxon>Pseudomonadota</taxon>
        <taxon>Betaproteobacteria</taxon>
        <taxon>Burkholderiales</taxon>
        <taxon>Oxalobacteraceae</taxon>
        <taxon>Undibacterium</taxon>
    </lineage>
</organism>
<evidence type="ECO:0000256" key="5">
    <source>
        <dbReference type="ARBA" id="ARBA00022692"/>
    </source>
</evidence>
<evidence type="ECO:0000256" key="11">
    <source>
        <dbReference type="ARBA" id="ARBA00030948"/>
    </source>
</evidence>
<keyword evidence="4" id="KW-0997">Cell inner membrane</keyword>
<reference evidence="14" key="1">
    <citation type="journal article" date="2019" name="Int. J. Syst. Evol. Microbiol.">
        <title>The Global Catalogue of Microorganisms (GCM) 10K type strain sequencing project: providing services to taxonomists for standard genome sequencing and annotation.</title>
        <authorList>
            <consortium name="The Broad Institute Genomics Platform"/>
            <consortium name="The Broad Institute Genome Sequencing Center for Infectious Disease"/>
            <person name="Wu L."/>
            <person name="Ma J."/>
        </authorList>
    </citation>
    <scope>NUCLEOTIDE SEQUENCE [LARGE SCALE GENOMIC DNA]</scope>
    <source>
        <strain evidence="14">KCTC 23917</strain>
    </source>
</reference>
<keyword evidence="8" id="KW-0443">Lipid metabolism</keyword>
<evidence type="ECO:0000256" key="8">
    <source>
        <dbReference type="ARBA" id="ARBA00023098"/>
    </source>
</evidence>
<name>A0ABQ2XVR7_9BURK</name>
<dbReference type="InterPro" id="IPR004961">
    <property type="entry name" value="Lipase_chaperone"/>
</dbReference>
<dbReference type="SUPFAM" id="SSF158855">
    <property type="entry name" value="Lipase chaperone-like"/>
    <property type="match status" value="1"/>
</dbReference>
<evidence type="ECO:0000313" key="13">
    <source>
        <dbReference type="EMBL" id="GGX35464.1"/>
    </source>
</evidence>
<dbReference type="RefSeq" id="WP_189356061.1">
    <property type="nucleotide sequence ID" value="NZ_BMYU01000002.1"/>
</dbReference>
<accession>A0ABQ2XVR7</accession>
<evidence type="ECO:0000313" key="14">
    <source>
        <dbReference type="Proteomes" id="UP000653343"/>
    </source>
</evidence>
<gene>
    <name evidence="13" type="ORF">GCM10010946_11140</name>
</gene>
<keyword evidence="9" id="KW-0472">Membrane</keyword>
<evidence type="ECO:0000256" key="2">
    <source>
        <dbReference type="ARBA" id="ARBA00010358"/>
    </source>
</evidence>
<evidence type="ECO:0000256" key="1">
    <source>
        <dbReference type="ARBA" id="ARBA00004383"/>
    </source>
</evidence>
<evidence type="ECO:0000256" key="7">
    <source>
        <dbReference type="ARBA" id="ARBA00022989"/>
    </source>
</evidence>
<evidence type="ECO:0000256" key="12">
    <source>
        <dbReference type="ARBA" id="ARBA00031542"/>
    </source>
</evidence>
<keyword evidence="5" id="KW-0812">Transmembrane</keyword>